<evidence type="ECO:0000313" key="2">
    <source>
        <dbReference type="Proteomes" id="UP001557470"/>
    </source>
</evidence>
<keyword evidence="2" id="KW-1185">Reference proteome</keyword>
<sequence>MPQPQDMVVQQQAGGLSDLEIISQPDPVEEQGVDEVNPSCLAPVQLVSFGYRDLPLAHLDLSLAGSQLLSNLDEDDNREG</sequence>
<dbReference type="EMBL" id="JAGEUA010000002">
    <property type="protein sequence ID" value="KAL1007431.1"/>
    <property type="molecule type" value="Genomic_DNA"/>
</dbReference>
<accession>A0ABD0Y280</accession>
<dbReference type="InterPro" id="IPR042857">
    <property type="entry name" value="TMEM266"/>
</dbReference>
<evidence type="ECO:0000313" key="1">
    <source>
        <dbReference type="EMBL" id="KAL1007431.1"/>
    </source>
</evidence>
<dbReference type="PANTHER" id="PTHR46842:SF1">
    <property type="entry name" value="TRANSMEMBRANE PROTEIN 266"/>
    <property type="match status" value="1"/>
</dbReference>
<protein>
    <submittedName>
        <fullName evidence="1">Uncharacterized protein</fullName>
    </submittedName>
</protein>
<proteinExistence type="predicted"/>
<dbReference type="AlphaFoldDB" id="A0ABD0Y280"/>
<dbReference type="PANTHER" id="PTHR46842">
    <property type="entry name" value="TRANSMEMBRANE PROTEIN 266"/>
    <property type="match status" value="1"/>
</dbReference>
<dbReference type="Proteomes" id="UP001557470">
    <property type="component" value="Unassembled WGS sequence"/>
</dbReference>
<name>A0ABD0Y280_UMBPY</name>
<organism evidence="1 2">
    <name type="scientific">Umbra pygmaea</name>
    <name type="common">Eastern mudminnow</name>
    <dbReference type="NCBI Taxonomy" id="75934"/>
    <lineage>
        <taxon>Eukaryota</taxon>
        <taxon>Metazoa</taxon>
        <taxon>Chordata</taxon>
        <taxon>Craniata</taxon>
        <taxon>Vertebrata</taxon>
        <taxon>Euteleostomi</taxon>
        <taxon>Actinopterygii</taxon>
        <taxon>Neopterygii</taxon>
        <taxon>Teleostei</taxon>
        <taxon>Protacanthopterygii</taxon>
        <taxon>Esociformes</taxon>
        <taxon>Umbridae</taxon>
        <taxon>Umbra</taxon>
    </lineage>
</organism>
<comment type="caution">
    <text evidence="1">The sequence shown here is derived from an EMBL/GenBank/DDBJ whole genome shotgun (WGS) entry which is preliminary data.</text>
</comment>
<reference evidence="1 2" key="1">
    <citation type="submission" date="2024-06" db="EMBL/GenBank/DDBJ databases">
        <authorList>
            <person name="Pan Q."/>
            <person name="Wen M."/>
            <person name="Jouanno E."/>
            <person name="Zahm M."/>
            <person name="Klopp C."/>
            <person name="Cabau C."/>
            <person name="Louis A."/>
            <person name="Berthelot C."/>
            <person name="Parey E."/>
            <person name="Roest Crollius H."/>
            <person name="Montfort J."/>
            <person name="Robinson-Rechavi M."/>
            <person name="Bouchez O."/>
            <person name="Lampietro C."/>
            <person name="Lopez Roques C."/>
            <person name="Donnadieu C."/>
            <person name="Postlethwait J."/>
            <person name="Bobe J."/>
            <person name="Verreycken H."/>
            <person name="Guiguen Y."/>
        </authorList>
    </citation>
    <scope>NUCLEOTIDE SEQUENCE [LARGE SCALE GENOMIC DNA]</scope>
    <source>
        <strain evidence="1">Up_M1</strain>
        <tissue evidence="1">Testis</tissue>
    </source>
</reference>
<gene>
    <name evidence="1" type="ORF">UPYG_G00086680</name>
</gene>